<dbReference type="Proteomes" id="UP000012043">
    <property type="component" value="Unassembled WGS sequence"/>
</dbReference>
<keyword evidence="2" id="KW-1185">Reference proteome</keyword>
<accession>J1Q6A3</accession>
<dbReference type="PATRIC" id="fig|1197174.4.peg.265"/>
<organism evidence="1 2">
    <name type="scientific">Alishewanella aestuarii B11</name>
    <dbReference type="NCBI Taxonomy" id="1197174"/>
    <lineage>
        <taxon>Bacteria</taxon>
        <taxon>Pseudomonadati</taxon>
        <taxon>Pseudomonadota</taxon>
        <taxon>Gammaproteobacteria</taxon>
        <taxon>Alteromonadales</taxon>
        <taxon>Alteromonadaceae</taxon>
        <taxon>Alishewanella</taxon>
    </lineage>
</organism>
<name>J1Q6A3_9ALTE</name>
<proteinExistence type="predicted"/>
<dbReference type="EMBL" id="ALAB01000002">
    <property type="protein sequence ID" value="EJI86723.1"/>
    <property type="molecule type" value="Genomic_DNA"/>
</dbReference>
<comment type="caution">
    <text evidence="1">The sequence shown here is derived from an EMBL/GenBank/DDBJ whole genome shotgun (WGS) entry which is preliminary data.</text>
</comment>
<evidence type="ECO:0000313" key="1">
    <source>
        <dbReference type="EMBL" id="EJI86723.1"/>
    </source>
</evidence>
<dbReference type="AlphaFoldDB" id="J1Q6A3"/>
<sequence>MYYTHVITNNNGVSEQVMSFDVFGARRDAQSWALKHTEASSGLLSRALTLRWAPRFCNPAMLLATALAFRGKGVRWGEDTQSSPVSSSLYRP</sequence>
<evidence type="ECO:0000313" key="2">
    <source>
        <dbReference type="Proteomes" id="UP000012043"/>
    </source>
</evidence>
<reference evidence="1 2" key="1">
    <citation type="journal article" date="2012" name="J. Bacteriol.">
        <title>Genome Sequence of Pectin-Degrading Alishewanella aestuarii Strain B11T, Isolated from Tidal Flat Sediment.</title>
        <authorList>
            <person name="Jung J."/>
            <person name="Choi S."/>
            <person name="Chun J."/>
            <person name="Park W."/>
        </authorList>
    </citation>
    <scope>NUCLEOTIDE SEQUENCE [LARGE SCALE GENOMIC DNA]</scope>
    <source>
        <strain evidence="1 2">B11</strain>
    </source>
</reference>
<protein>
    <submittedName>
        <fullName evidence="1">Uncharacterized protein</fullName>
    </submittedName>
</protein>
<gene>
    <name evidence="1" type="ORF">AEST_02690</name>
</gene>